<dbReference type="GO" id="GO:0016787">
    <property type="term" value="F:hydrolase activity"/>
    <property type="evidence" value="ECO:0007669"/>
    <property type="project" value="UniProtKB-KW"/>
</dbReference>
<evidence type="ECO:0000256" key="1">
    <source>
        <dbReference type="SAM" id="MobiDB-lite"/>
    </source>
</evidence>
<dbReference type="EMBL" id="JBGLYH010000072">
    <property type="protein sequence ID" value="MEZ7198502.1"/>
    <property type="molecule type" value="Genomic_DNA"/>
</dbReference>
<keyword evidence="4" id="KW-1185">Reference proteome</keyword>
<reference evidence="3 4" key="1">
    <citation type="submission" date="2024-08" db="EMBL/GenBank/DDBJ databases">
        <title>Sulfate-reducing bacteria isolated from formation water of the oil field in Kazakhstan and description of Pseudodesulfovibrio sp.</title>
        <authorList>
            <person name="Bidzhieva S.K."/>
            <person name="Tourova T.P."/>
            <person name="Grouzdev D.S."/>
            <person name="Beletsky A.V."/>
            <person name="Sokolova D.S."/>
            <person name="Samigullina S.R."/>
            <person name="Poltaraus A.B."/>
            <person name="Avtukh A.N."/>
            <person name="Tereshina V.M."/>
            <person name="Zhaparov N.S."/>
            <person name="Mardanov A.V."/>
            <person name="Nazina T.N."/>
        </authorList>
    </citation>
    <scope>NUCLEOTIDE SEQUENCE [LARGE SCALE GENOMIC DNA]</scope>
    <source>
        <strain evidence="3 4">9FUS</strain>
    </source>
</reference>
<dbReference type="Proteomes" id="UP001568698">
    <property type="component" value="Unassembled WGS sequence"/>
</dbReference>
<sequence length="252" mass="26247">MNSSRLAPAAARPLPGPSISCPDPNHFVTTALHQFAESLGNAIDAKDPHTSMHSDEVAEVARALALAMGLTPSQAAVIHVAGHLHDIGKIGVPDAVLKKQGPLTTAEWRAVRNHPEAGAAILAPVTALSRLGVVAMVLHHHERWDGKGYPHGLKGAAIPLGARIISVADTLSAMLQNRPYRAALDIDLARREIERGAGTQFDPAVVAAFRRASGKILRLVRPAPDAAAGDDDASGGRGPAPDPAQEPFGKGS</sequence>
<dbReference type="CDD" id="cd00077">
    <property type="entry name" value="HDc"/>
    <property type="match status" value="1"/>
</dbReference>
<dbReference type="Pfam" id="PF13487">
    <property type="entry name" value="HD_5"/>
    <property type="match status" value="1"/>
</dbReference>
<dbReference type="InterPro" id="IPR052020">
    <property type="entry name" value="Cyclic_di-GMP/3'3'-cGAMP_PDE"/>
</dbReference>
<dbReference type="EC" id="3.1.4.-" evidence="3"/>
<organism evidence="3 4">
    <name type="scientific">Pseudodesulfovibrio karagichevae</name>
    <dbReference type="NCBI Taxonomy" id="3239305"/>
    <lineage>
        <taxon>Bacteria</taxon>
        <taxon>Pseudomonadati</taxon>
        <taxon>Thermodesulfobacteriota</taxon>
        <taxon>Desulfovibrionia</taxon>
        <taxon>Desulfovibrionales</taxon>
        <taxon>Desulfovibrionaceae</taxon>
    </lineage>
</organism>
<dbReference type="PROSITE" id="PS51832">
    <property type="entry name" value="HD_GYP"/>
    <property type="match status" value="1"/>
</dbReference>
<dbReference type="RefSeq" id="WP_371387990.1">
    <property type="nucleotide sequence ID" value="NZ_JBGLYH010000072.1"/>
</dbReference>
<name>A0ABV4K6A9_9BACT</name>
<dbReference type="InterPro" id="IPR003607">
    <property type="entry name" value="HD/PDEase_dom"/>
</dbReference>
<evidence type="ECO:0000313" key="3">
    <source>
        <dbReference type="EMBL" id="MEZ7198502.1"/>
    </source>
</evidence>
<dbReference type="InterPro" id="IPR037522">
    <property type="entry name" value="HD_GYP_dom"/>
</dbReference>
<evidence type="ECO:0000259" key="2">
    <source>
        <dbReference type="PROSITE" id="PS51832"/>
    </source>
</evidence>
<comment type="caution">
    <text evidence="3">The sequence shown here is derived from an EMBL/GenBank/DDBJ whole genome shotgun (WGS) entry which is preliminary data.</text>
</comment>
<keyword evidence="3" id="KW-0378">Hydrolase</keyword>
<feature type="domain" description="HD-GYP" evidence="2">
    <location>
        <begin position="28"/>
        <end position="225"/>
    </location>
</feature>
<feature type="region of interest" description="Disordered" evidence="1">
    <location>
        <begin position="222"/>
        <end position="252"/>
    </location>
</feature>
<dbReference type="Gene3D" id="1.10.3210.10">
    <property type="entry name" value="Hypothetical protein af1432"/>
    <property type="match status" value="1"/>
</dbReference>
<dbReference type="SMART" id="SM00471">
    <property type="entry name" value="HDc"/>
    <property type="match status" value="1"/>
</dbReference>
<gene>
    <name evidence="3" type="ORF">AB6M95_17260</name>
</gene>
<dbReference type="SUPFAM" id="SSF109604">
    <property type="entry name" value="HD-domain/PDEase-like"/>
    <property type="match status" value="1"/>
</dbReference>
<evidence type="ECO:0000313" key="4">
    <source>
        <dbReference type="Proteomes" id="UP001568698"/>
    </source>
</evidence>
<accession>A0ABV4K6A9</accession>
<protein>
    <submittedName>
        <fullName evidence="3">HD-GYP domain-containing protein</fullName>
        <ecNumber evidence="3">3.1.4.-</ecNumber>
    </submittedName>
</protein>
<proteinExistence type="predicted"/>
<dbReference type="PANTHER" id="PTHR45228">
    <property type="entry name" value="CYCLIC DI-GMP PHOSPHODIESTERASE TM_0186-RELATED"/>
    <property type="match status" value="1"/>
</dbReference>